<evidence type="ECO:0000256" key="1">
    <source>
        <dbReference type="SAM" id="MobiDB-lite"/>
    </source>
</evidence>
<dbReference type="HOGENOM" id="CLU_1432409_0_0_0"/>
<gene>
    <name evidence="2" type="ordered locus">Deipr_0634</name>
</gene>
<evidence type="ECO:0008006" key="4">
    <source>
        <dbReference type="Google" id="ProtNLM"/>
    </source>
</evidence>
<feature type="region of interest" description="Disordered" evidence="1">
    <location>
        <begin position="1"/>
        <end position="28"/>
    </location>
</feature>
<sequence length="189" mass="20251">MGPHTRITGRWQTGRMSAGRPTESTSRRSLHRLARHAPLATLLLTLGLPSAEAKVRLGDTLPAHPWQTQQRELVVVYGSGCGDMAGLWDAALASGLPVRAVFAEGDLRRTAPAPVTPWQGEEATRFARQLHVAQYPTILLVEGGRLMNVWEGSFTAHDVAPEGPAAVQARAAGPESVENAARIEDAAKP</sequence>
<evidence type="ECO:0000313" key="3">
    <source>
        <dbReference type="Proteomes" id="UP000007718"/>
    </source>
</evidence>
<evidence type="ECO:0000313" key="2">
    <source>
        <dbReference type="EMBL" id="ADY25795.1"/>
    </source>
</evidence>
<name>F0RL22_DEIPM</name>
<keyword evidence="3" id="KW-1185">Reference proteome</keyword>
<dbReference type="RefSeq" id="WP_013614404.1">
    <property type="nucleotide sequence ID" value="NC_015161.1"/>
</dbReference>
<dbReference type="KEGG" id="dpt:Deipr_0634"/>
<dbReference type="Proteomes" id="UP000007718">
    <property type="component" value="Chromosome"/>
</dbReference>
<accession>F0RL22</accession>
<dbReference type="AlphaFoldDB" id="F0RL22"/>
<reference evidence="3" key="1">
    <citation type="submission" date="2011-02" db="EMBL/GenBank/DDBJ databases">
        <title>The complete sequence of chromosome of Deinococcus proteolyticus DSM 20540.</title>
        <authorList>
            <consortium name="US DOE Joint Genome Institute (JGI-PGF)"/>
            <person name="Lucas S."/>
            <person name="Copeland A."/>
            <person name="Lapidus A."/>
            <person name="Bruce D."/>
            <person name="Goodwin L."/>
            <person name="Pitluck S."/>
            <person name="Kyrpides N."/>
            <person name="Mavromatis K."/>
            <person name="Pagani I."/>
            <person name="Ivanova N."/>
            <person name="Ovchinnikova G."/>
            <person name="Zeytun A."/>
            <person name="Detter J.C."/>
            <person name="Han C."/>
            <person name="Land M."/>
            <person name="Hauser L."/>
            <person name="Markowitz V."/>
            <person name="Cheng J.-F."/>
            <person name="Hugenholtz P."/>
            <person name="Woyke T."/>
            <person name="Wu D."/>
            <person name="Pukall R."/>
            <person name="Steenblock K."/>
            <person name="Brambilla E."/>
            <person name="Klenk H.-P."/>
            <person name="Eisen J.A."/>
        </authorList>
    </citation>
    <scope>NUCLEOTIDE SEQUENCE [LARGE SCALE GENOMIC DNA]</scope>
    <source>
        <strain evidence="3">ATCC 35074 / DSM 20540 / JCM 6276 / NBRC 101906 / NCIMB 13154 / VKM Ac-1939 / CCM 2703 / MRP</strain>
    </source>
</reference>
<organism evidence="2 3">
    <name type="scientific">Deinococcus proteolyticus (strain ATCC 35074 / DSM 20540 / JCM 6276 / NBRC 101906 / NCIMB 13154 / VKM Ac-1939 / CCM 2703 / MRP)</name>
    <dbReference type="NCBI Taxonomy" id="693977"/>
    <lineage>
        <taxon>Bacteria</taxon>
        <taxon>Thermotogati</taxon>
        <taxon>Deinococcota</taxon>
        <taxon>Deinococci</taxon>
        <taxon>Deinococcales</taxon>
        <taxon>Deinococcaceae</taxon>
        <taxon>Deinococcus</taxon>
    </lineage>
</organism>
<dbReference type="STRING" id="693977.Deipr_0634"/>
<dbReference type="EMBL" id="CP002536">
    <property type="protein sequence ID" value="ADY25795.1"/>
    <property type="molecule type" value="Genomic_DNA"/>
</dbReference>
<feature type="region of interest" description="Disordered" evidence="1">
    <location>
        <begin position="165"/>
        <end position="189"/>
    </location>
</feature>
<dbReference type="eggNOG" id="COG0744">
    <property type="taxonomic scope" value="Bacteria"/>
</dbReference>
<proteinExistence type="predicted"/>
<reference evidence="2 3" key="2">
    <citation type="journal article" date="2012" name="Stand. Genomic Sci.">
        <title>Complete genome sequence of the orange-red pigmented, radioresistant Deinococcus proteolyticus type strain (MRP(T)).</title>
        <authorList>
            <person name="Copeland A."/>
            <person name="Zeytun A."/>
            <person name="Yassawong M."/>
            <person name="Nolan M."/>
            <person name="Lucas S."/>
            <person name="Hammon N."/>
            <person name="Deshpande S."/>
            <person name="Cheng J.F."/>
            <person name="Han C."/>
            <person name="Tapia R."/>
            <person name="Goodwin L.A."/>
            <person name="Pitluck S."/>
            <person name="Mavromatis K."/>
            <person name="Liolios K."/>
            <person name="Pagani I."/>
            <person name="Ivanova N."/>
            <person name="Mikhailova N."/>
            <person name="Pati A."/>
            <person name="Chen A."/>
            <person name="Palaniappan K."/>
            <person name="Land M."/>
            <person name="Hauser L."/>
            <person name="Jeffries C.D."/>
            <person name="Brambilla E.M."/>
            <person name="Rohde M."/>
            <person name="Sikorski J."/>
            <person name="Pukall R."/>
            <person name="Goker M."/>
            <person name="Detter J.C."/>
            <person name="Woyke T."/>
            <person name="Bristow J."/>
            <person name="Eisen J.A."/>
            <person name="Markowitz V."/>
            <person name="Hugenholtz P."/>
            <person name="Kyrpides N.C."/>
            <person name="Klenk H.P."/>
            <person name="Lapidus A."/>
        </authorList>
    </citation>
    <scope>NUCLEOTIDE SEQUENCE [LARGE SCALE GENOMIC DNA]</scope>
    <source>
        <strain evidence="3">ATCC 35074 / DSM 20540 / JCM 6276 / NBRC 101906 / NCIMB 13154 / VKM Ac-1939 / CCM 2703 / MRP</strain>
    </source>
</reference>
<protein>
    <recommendedName>
        <fullName evidence="4">Thioredoxin domain-containing protein</fullName>
    </recommendedName>
</protein>